<dbReference type="GO" id="GO:0018279">
    <property type="term" value="P:protein N-linked glycosylation via asparagine"/>
    <property type="evidence" value="ECO:0007669"/>
    <property type="project" value="TreeGrafter"/>
</dbReference>
<sequence length="126" mass="14583">MWNPIGENSCNLEVVDPAFEDEVKARPRPVGIDLCPGELVYSLEKVIFVDADQIVRTDMGELYDMDLKGRPLAYTPFCDNKKEMDGYRFWRQGFWKDHLRGRPYDTSALYVVDLKKFRKTAAGDNL</sequence>
<dbReference type="GO" id="GO:0003980">
    <property type="term" value="F:UDP-glucose:glycoprotein glucosyltransferase activity"/>
    <property type="evidence" value="ECO:0007669"/>
    <property type="project" value="InterPro"/>
</dbReference>
<evidence type="ECO:0000259" key="2">
    <source>
        <dbReference type="Pfam" id="PF18404"/>
    </source>
</evidence>
<dbReference type="Pfam" id="PF18404">
    <property type="entry name" value="Glyco_transf_24"/>
    <property type="match status" value="1"/>
</dbReference>
<dbReference type="InterPro" id="IPR009448">
    <property type="entry name" value="UDP-g_GGtrans"/>
</dbReference>
<dbReference type="InterPro" id="IPR040497">
    <property type="entry name" value="Glyco_transf_24"/>
</dbReference>
<evidence type="ECO:0000313" key="4">
    <source>
        <dbReference type="Proteomes" id="UP001058974"/>
    </source>
</evidence>
<organism evidence="3 4">
    <name type="scientific">Pisum sativum</name>
    <name type="common">Garden pea</name>
    <name type="synonym">Lathyrus oleraceus</name>
    <dbReference type="NCBI Taxonomy" id="3888"/>
    <lineage>
        <taxon>Eukaryota</taxon>
        <taxon>Viridiplantae</taxon>
        <taxon>Streptophyta</taxon>
        <taxon>Embryophyta</taxon>
        <taxon>Tracheophyta</taxon>
        <taxon>Spermatophyta</taxon>
        <taxon>Magnoliopsida</taxon>
        <taxon>eudicotyledons</taxon>
        <taxon>Gunneridae</taxon>
        <taxon>Pentapetalae</taxon>
        <taxon>rosids</taxon>
        <taxon>fabids</taxon>
        <taxon>Fabales</taxon>
        <taxon>Fabaceae</taxon>
        <taxon>Papilionoideae</taxon>
        <taxon>50 kb inversion clade</taxon>
        <taxon>NPAAA clade</taxon>
        <taxon>Hologalegina</taxon>
        <taxon>IRL clade</taxon>
        <taxon>Fabeae</taxon>
        <taxon>Lathyrus</taxon>
    </lineage>
</organism>
<feature type="domain" description="Glucosyltransferase 24 catalytic" evidence="2">
    <location>
        <begin position="42"/>
        <end position="126"/>
    </location>
</feature>
<dbReference type="EMBL" id="JAMSHJ010000005">
    <property type="protein sequence ID" value="KAI5410495.1"/>
    <property type="molecule type" value="Genomic_DNA"/>
</dbReference>
<dbReference type="Gene3D" id="3.90.550.10">
    <property type="entry name" value="Spore Coat Polysaccharide Biosynthesis Protein SpsA, Chain A"/>
    <property type="match status" value="1"/>
</dbReference>
<dbReference type="PANTHER" id="PTHR11226">
    <property type="entry name" value="UDP-GLUCOSE GLYCOPROTEIN:GLUCOSYLTRANSFERASE"/>
    <property type="match status" value="1"/>
</dbReference>
<keyword evidence="4" id="KW-1185">Reference proteome</keyword>
<evidence type="ECO:0000256" key="1">
    <source>
        <dbReference type="ARBA" id="ARBA00001913"/>
    </source>
</evidence>
<comment type="caution">
    <text evidence="3">The sequence shown here is derived from an EMBL/GenBank/DDBJ whole genome shotgun (WGS) entry which is preliminary data.</text>
</comment>
<dbReference type="InterPro" id="IPR029044">
    <property type="entry name" value="Nucleotide-diphossugar_trans"/>
</dbReference>
<comment type="cofactor">
    <cofactor evidence="1">
        <name>Ca(2+)</name>
        <dbReference type="ChEBI" id="CHEBI:29108"/>
    </cofactor>
</comment>
<reference evidence="3 4" key="1">
    <citation type="journal article" date="2022" name="Nat. Genet.">
        <title>Improved pea reference genome and pan-genome highlight genomic features and evolutionary characteristics.</title>
        <authorList>
            <person name="Yang T."/>
            <person name="Liu R."/>
            <person name="Luo Y."/>
            <person name="Hu S."/>
            <person name="Wang D."/>
            <person name="Wang C."/>
            <person name="Pandey M.K."/>
            <person name="Ge S."/>
            <person name="Xu Q."/>
            <person name="Li N."/>
            <person name="Li G."/>
            <person name="Huang Y."/>
            <person name="Saxena R.K."/>
            <person name="Ji Y."/>
            <person name="Li M."/>
            <person name="Yan X."/>
            <person name="He Y."/>
            <person name="Liu Y."/>
            <person name="Wang X."/>
            <person name="Xiang C."/>
            <person name="Varshney R.K."/>
            <person name="Ding H."/>
            <person name="Gao S."/>
            <person name="Zong X."/>
        </authorList>
    </citation>
    <scope>NUCLEOTIDE SEQUENCE [LARGE SCALE GENOMIC DNA]</scope>
    <source>
        <strain evidence="3 4">cv. Zhongwan 6</strain>
    </source>
</reference>
<name>A0A9D5ALU6_PEA</name>
<evidence type="ECO:0000313" key="3">
    <source>
        <dbReference type="EMBL" id="KAI5410495.1"/>
    </source>
</evidence>
<proteinExistence type="predicted"/>
<gene>
    <name evidence="3" type="ORF">KIW84_055850</name>
</gene>
<accession>A0A9D5ALU6</accession>
<dbReference type="SUPFAM" id="SSF53448">
    <property type="entry name" value="Nucleotide-diphospho-sugar transferases"/>
    <property type="match status" value="1"/>
</dbReference>
<dbReference type="AlphaFoldDB" id="A0A9D5ALU6"/>
<dbReference type="GO" id="GO:0005783">
    <property type="term" value="C:endoplasmic reticulum"/>
    <property type="evidence" value="ECO:0007669"/>
    <property type="project" value="TreeGrafter"/>
</dbReference>
<protein>
    <recommendedName>
        <fullName evidence="2">Glucosyltransferase 24 catalytic domain-containing protein</fullName>
    </recommendedName>
</protein>
<dbReference type="Proteomes" id="UP001058974">
    <property type="component" value="Chromosome 5"/>
</dbReference>
<dbReference type="PANTHER" id="PTHR11226:SF0">
    <property type="entry name" value="UDP-GLUCOSE:GLYCOPROTEIN GLUCOSYLTRANSFERASE"/>
    <property type="match status" value="1"/>
</dbReference>
<dbReference type="GO" id="GO:0051082">
    <property type="term" value="F:unfolded protein binding"/>
    <property type="evidence" value="ECO:0007669"/>
    <property type="project" value="TreeGrafter"/>
</dbReference>
<dbReference type="GO" id="GO:0036503">
    <property type="term" value="P:ERAD pathway"/>
    <property type="evidence" value="ECO:0007669"/>
    <property type="project" value="TreeGrafter"/>
</dbReference>
<dbReference type="Gramene" id="Psat05G0585000-T1">
    <property type="protein sequence ID" value="KAI5410495.1"/>
    <property type="gene ID" value="KIW84_055850"/>
</dbReference>